<comment type="similarity">
    <text evidence="2 9">Belongs to the energy-coupling factor EcfT family.</text>
</comment>
<evidence type="ECO:0000313" key="11">
    <source>
        <dbReference type="EMBL" id="PTG15819.1"/>
    </source>
</evidence>
<dbReference type="Proteomes" id="UP000242144">
    <property type="component" value="Unassembled WGS sequence"/>
</dbReference>
<dbReference type="HAMAP" id="MF_01461">
    <property type="entry name" value="EcfT"/>
    <property type="match status" value="1"/>
</dbReference>
<keyword evidence="8 9" id="KW-0472">Membrane</keyword>
<dbReference type="InterPro" id="IPR024919">
    <property type="entry name" value="EcfT"/>
</dbReference>
<evidence type="ECO:0000256" key="5">
    <source>
        <dbReference type="ARBA" id="ARBA00022475"/>
    </source>
</evidence>
<accession>A0AAE5T0Q5</accession>
<dbReference type="Proteomes" id="UP001240157">
    <property type="component" value="Unassembled WGS sequence"/>
</dbReference>
<proteinExistence type="inferred from homology"/>
<comment type="subcellular location">
    <subcellularLocation>
        <location evidence="1 9">Cell membrane</location>
        <topology evidence="1 9">Multi-pass membrane protein</topology>
    </subcellularLocation>
</comment>
<dbReference type="AlphaFoldDB" id="A0AAE5T0Q5"/>
<dbReference type="Proteomes" id="UP000242704">
    <property type="component" value="Unassembled WGS sequence"/>
</dbReference>
<feature type="transmembrane region" description="Helical" evidence="9">
    <location>
        <begin position="149"/>
        <end position="168"/>
    </location>
</feature>
<gene>
    <name evidence="9" type="primary">ecfT</name>
    <name evidence="12" type="ORF">BU638_04245</name>
    <name evidence="11" type="ORF">BU653_03730</name>
    <name evidence="13" type="ORF">BU676_05590</name>
    <name evidence="10" type="ORF">RCF65_00065</name>
</gene>
<comment type="subunit">
    <text evidence="9">Forms a stable energy-coupling factor (ECF) transporter complex composed of 2 membrane-embedded substrate-binding proteins (S component), 2 ATP-binding proteins (A component) and 2 transmembrane proteins (T component).</text>
</comment>
<dbReference type="GeneID" id="93655015"/>
<evidence type="ECO:0000313" key="12">
    <source>
        <dbReference type="EMBL" id="PTG28311.1"/>
    </source>
</evidence>
<dbReference type="PANTHER" id="PTHR33514:SF13">
    <property type="entry name" value="PROTEIN ABCI12, CHLOROPLASTIC"/>
    <property type="match status" value="1"/>
</dbReference>
<reference evidence="10 17" key="3">
    <citation type="submission" date="2023-08" db="EMBL/GenBank/DDBJ databases">
        <title>Whole genome sequencing of Staphylococcus chromogenes NNSch 2386.</title>
        <authorList>
            <person name="Kropotov V.S."/>
            <person name="Boriskina E.V."/>
            <person name="Gordinskaya N.A."/>
            <person name="Shkurkina I.S."/>
            <person name="Kryazhev D.V."/>
            <person name="Alekseeva A.E."/>
            <person name="Makhova M.A."/>
        </authorList>
    </citation>
    <scope>NUCLEOTIDE SEQUENCE [LARGE SCALE GENOMIC DNA]</scope>
    <source>
        <strain evidence="10 17">NNSch 2386</strain>
    </source>
</reference>
<dbReference type="EMBL" id="PZCM01000003">
    <property type="protein sequence ID" value="PTG28311.1"/>
    <property type="molecule type" value="Genomic_DNA"/>
</dbReference>
<keyword evidence="7 9" id="KW-1133">Transmembrane helix</keyword>
<evidence type="ECO:0000313" key="10">
    <source>
        <dbReference type="EMBL" id="MDQ7174376.1"/>
    </source>
</evidence>
<name>A0AAE5T0Q5_STACR</name>
<organism evidence="11 16">
    <name type="scientific">Staphylococcus chromogenes</name>
    <name type="common">Staphylococcus hyicus subsp. chromogenes</name>
    <dbReference type="NCBI Taxonomy" id="46126"/>
    <lineage>
        <taxon>Bacteria</taxon>
        <taxon>Bacillati</taxon>
        <taxon>Bacillota</taxon>
        <taxon>Bacilli</taxon>
        <taxon>Bacillales</taxon>
        <taxon>Staphylococcaceae</taxon>
        <taxon>Staphylococcus</taxon>
    </lineage>
</organism>
<feature type="transmembrane region" description="Helical" evidence="9">
    <location>
        <begin position="247"/>
        <end position="266"/>
    </location>
</feature>
<dbReference type="GO" id="GO:0022857">
    <property type="term" value="F:transmembrane transporter activity"/>
    <property type="evidence" value="ECO:0007669"/>
    <property type="project" value="UniProtKB-UniRule"/>
</dbReference>
<dbReference type="EMBL" id="PZBZ01000014">
    <property type="protein sequence ID" value="PTG15819.1"/>
    <property type="molecule type" value="Genomic_DNA"/>
</dbReference>
<evidence type="ECO:0000256" key="8">
    <source>
        <dbReference type="ARBA" id="ARBA00023136"/>
    </source>
</evidence>
<evidence type="ECO:0000256" key="7">
    <source>
        <dbReference type="ARBA" id="ARBA00022989"/>
    </source>
</evidence>
<evidence type="ECO:0000256" key="9">
    <source>
        <dbReference type="HAMAP-Rule" id="MF_01461"/>
    </source>
</evidence>
<reference evidence="14 15" key="1">
    <citation type="journal article" date="2016" name="Front. Microbiol.">
        <title>Comprehensive Phylogenetic Analysis of Bovine Non-aureus Staphylococci Species Based on Whole-Genome Sequencing.</title>
        <authorList>
            <person name="Naushad S."/>
            <person name="Barkema H.W."/>
            <person name="Luby C."/>
            <person name="Condas L.A."/>
            <person name="Nobrega D.B."/>
            <person name="Carson D.A."/>
            <person name="De Buck J."/>
        </authorList>
    </citation>
    <scope>NUCLEOTIDE SEQUENCE [LARGE SCALE GENOMIC DNA]</scope>
    <source>
        <strain evidence="12 15">SNUC 105</strain>
        <strain evidence="13 14">SNUC 1363</strain>
        <strain evidence="11 16">SNUC 505</strain>
    </source>
</reference>
<evidence type="ECO:0000256" key="1">
    <source>
        <dbReference type="ARBA" id="ARBA00004651"/>
    </source>
</evidence>
<feature type="transmembrane region" description="Helical" evidence="9">
    <location>
        <begin position="62"/>
        <end position="87"/>
    </location>
</feature>
<protein>
    <recommendedName>
        <fullName evidence="3 9">Energy-coupling factor transporter transmembrane protein EcfT</fullName>
        <shortName evidence="9">ECF transporter T component EcfT</shortName>
    </recommendedName>
</protein>
<evidence type="ECO:0000313" key="16">
    <source>
        <dbReference type="Proteomes" id="UP000242704"/>
    </source>
</evidence>
<evidence type="ECO:0000313" key="15">
    <source>
        <dbReference type="Proteomes" id="UP000242144"/>
    </source>
</evidence>
<evidence type="ECO:0000313" key="13">
    <source>
        <dbReference type="EMBL" id="PTG69848.1"/>
    </source>
</evidence>
<evidence type="ECO:0000313" key="14">
    <source>
        <dbReference type="Proteomes" id="UP000242008"/>
    </source>
</evidence>
<dbReference type="Pfam" id="PF02361">
    <property type="entry name" value="CbiQ"/>
    <property type="match status" value="1"/>
</dbReference>
<dbReference type="EMBL" id="JAVGJF010000001">
    <property type="protein sequence ID" value="MDQ7174376.1"/>
    <property type="molecule type" value="Genomic_DNA"/>
</dbReference>
<evidence type="ECO:0000256" key="3">
    <source>
        <dbReference type="ARBA" id="ARBA00014042"/>
    </source>
</evidence>
<feature type="transmembrane region" description="Helical" evidence="9">
    <location>
        <begin position="189"/>
        <end position="210"/>
    </location>
</feature>
<keyword evidence="6 9" id="KW-0812">Transmembrane</keyword>
<sequence length="267" mass="30745">MKDKLIIGRYLPLNSIVHRIDPRAKFLFVFLFIIIIFFSHHWFAYLWLACILLVIIKLARLPLFFLLKGLTPVFIFVGLTFVMHLFVTKGGTRLFEWGILSIDSQGVNEGALIVCRLIFIMLISTILTLTTSPLELTDAFERLFKPLKYIKIPVAALSMMMSIALRFIPTLMEELDKIMMSQKSRGSDFNSGGLFHRIQAFVPLLIPLFISAFKRAEDLAIAMEVRGYDAQLERTSYRHLEWHFKDTVTIALLIPIGAVVYLIRLYL</sequence>
<keyword evidence="5 9" id="KW-1003">Cell membrane</keyword>
<dbReference type="CDD" id="cd16914">
    <property type="entry name" value="EcfT"/>
    <property type="match status" value="1"/>
</dbReference>
<dbReference type="InterPro" id="IPR003339">
    <property type="entry name" value="ABC/ECF_trnsptr_transmembrane"/>
</dbReference>
<evidence type="ECO:0000256" key="4">
    <source>
        <dbReference type="ARBA" id="ARBA00022448"/>
    </source>
</evidence>
<evidence type="ECO:0000256" key="6">
    <source>
        <dbReference type="ARBA" id="ARBA00022692"/>
    </source>
</evidence>
<evidence type="ECO:0000313" key="17">
    <source>
        <dbReference type="Proteomes" id="UP001240157"/>
    </source>
</evidence>
<reference evidence="11" key="2">
    <citation type="submission" date="2018-03" db="EMBL/GenBank/DDBJ databases">
        <authorList>
            <person name="Naushad S."/>
        </authorList>
    </citation>
    <scope>NUCLEOTIDE SEQUENCE</scope>
    <source>
        <strain evidence="12">SNUC 105</strain>
        <strain evidence="13">SNUC 1363</strain>
        <strain evidence="11">SNUC 505</strain>
    </source>
</reference>
<dbReference type="PANTHER" id="PTHR33514">
    <property type="entry name" value="PROTEIN ABCI12, CHLOROPLASTIC"/>
    <property type="match status" value="1"/>
</dbReference>
<feature type="transmembrane region" description="Helical" evidence="9">
    <location>
        <begin position="107"/>
        <end position="129"/>
    </location>
</feature>
<dbReference type="EMBL" id="PZAO01000010">
    <property type="protein sequence ID" value="PTG69848.1"/>
    <property type="molecule type" value="Genomic_DNA"/>
</dbReference>
<keyword evidence="4 9" id="KW-0813">Transport</keyword>
<evidence type="ECO:0000256" key="2">
    <source>
        <dbReference type="ARBA" id="ARBA00005660"/>
    </source>
</evidence>
<feature type="transmembrane region" description="Helical" evidence="9">
    <location>
        <begin position="26"/>
        <end position="56"/>
    </location>
</feature>
<comment type="caution">
    <text evidence="11">The sequence shown here is derived from an EMBL/GenBank/DDBJ whole genome shotgun (WGS) entry which is preliminary data.</text>
</comment>
<keyword evidence="14" id="KW-1185">Reference proteome</keyword>
<comment type="function">
    <text evidence="9">Transmembrane (T) component of an energy-coupling factor (ECF) ABC-transporter complex. Unlike classic ABC transporters this ECF transporter provides the energy necessary to transport a number of different substrates.</text>
</comment>
<dbReference type="Proteomes" id="UP000242008">
    <property type="component" value="Unassembled WGS sequence"/>
</dbReference>
<dbReference type="RefSeq" id="WP_037574751.1">
    <property type="nucleotide sequence ID" value="NZ_BMDK01000002.1"/>
</dbReference>
<dbReference type="GO" id="GO:0005886">
    <property type="term" value="C:plasma membrane"/>
    <property type="evidence" value="ECO:0007669"/>
    <property type="project" value="UniProtKB-SubCell"/>
</dbReference>